<keyword evidence="5 7" id="KW-1133">Transmembrane helix</keyword>
<dbReference type="EMBL" id="JAUSRB010000002">
    <property type="protein sequence ID" value="MDP9869260.1"/>
    <property type="molecule type" value="Genomic_DNA"/>
</dbReference>
<feature type="transmembrane region" description="Helical" evidence="7">
    <location>
        <begin position="50"/>
        <end position="68"/>
    </location>
</feature>
<evidence type="ECO:0000256" key="3">
    <source>
        <dbReference type="ARBA" id="ARBA00022475"/>
    </source>
</evidence>
<dbReference type="PANTHER" id="PTHR23517:SF2">
    <property type="entry name" value="MULTIDRUG RESISTANCE PROTEIN MDTH"/>
    <property type="match status" value="1"/>
</dbReference>
<sequence>MAVTAVLLPADRGQRVVAMTSFVHSFGSGLFIAAGALFFTRVVGLPAPQVAGGLFAAAMTGLVAGVYVGHLADRWGPKRVQIGVAVCGTVVNTGLLLVDTFWTYLLVSMLSGAVIAGSWSTLAPLVRGFGGPTPAVFRGYLRSVGNLAIALGAVAAGFAIQLDTRAAFLTVMICRSLTYLISGLILLWLPPFTLEGSGGADRGWAALRDRTYLAATAINAVMSLHFAVPTFLLPLWIVDHTAAPRWTISAVLVLNTILVVVLQVRISRNVADVPSAGRAMRWAGTALWVGMLLMALAEGIPPWSGVLLLAAGVIAYTLGEIWHSAASAEYSFGLAPIHAQGQYAGVFGLGHGLAEGVSPAVMSALPLALGLPGWLLLATLFLATGLACRPLMAHVSRPVPRPVR</sequence>
<name>A0ABT9RLN9_9ACTN</name>
<evidence type="ECO:0000256" key="2">
    <source>
        <dbReference type="ARBA" id="ARBA00022448"/>
    </source>
</evidence>
<proteinExistence type="predicted"/>
<keyword evidence="6 7" id="KW-0472">Membrane</keyword>
<keyword evidence="3" id="KW-1003">Cell membrane</keyword>
<dbReference type="Pfam" id="PF07690">
    <property type="entry name" value="MFS_1"/>
    <property type="match status" value="1"/>
</dbReference>
<evidence type="ECO:0000256" key="6">
    <source>
        <dbReference type="ARBA" id="ARBA00023136"/>
    </source>
</evidence>
<feature type="transmembrane region" description="Helical" evidence="7">
    <location>
        <begin position="139"/>
        <end position="160"/>
    </location>
</feature>
<dbReference type="InterPro" id="IPR050171">
    <property type="entry name" value="MFS_Transporters"/>
</dbReference>
<dbReference type="SUPFAM" id="SSF103473">
    <property type="entry name" value="MFS general substrate transporter"/>
    <property type="match status" value="1"/>
</dbReference>
<dbReference type="PANTHER" id="PTHR23517">
    <property type="entry name" value="RESISTANCE PROTEIN MDTM, PUTATIVE-RELATED-RELATED"/>
    <property type="match status" value="1"/>
</dbReference>
<reference evidence="8 9" key="1">
    <citation type="submission" date="2023-07" db="EMBL/GenBank/DDBJ databases">
        <title>Sequencing the genomes of 1000 actinobacteria strains.</title>
        <authorList>
            <person name="Klenk H.-P."/>
        </authorList>
    </citation>
    <scope>NUCLEOTIDE SEQUENCE [LARGE SCALE GENOMIC DNA]</scope>
    <source>
        <strain evidence="8 9">DSM 44109</strain>
    </source>
</reference>
<dbReference type="InterPro" id="IPR036259">
    <property type="entry name" value="MFS_trans_sf"/>
</dbReference>
<dbReference type="GO" id="GO:0006508">
    <property type="term" value="P:proteolysis"/>
    <property type="evidence" value="ECO:0007669"/>
    <property type="project" value="UniProtKB-KW"/>
</dbReference>
<evidence type="ECO:0000256" key="1">
    <source>
        <dbReference type="ARBA" id="ARBA00004651"/>
    </source>
</evidence>
<feature type="transmembrane region" description="Helical" evidence="7">
    <location>
        <begin position="211"/>
        <end position="237"/>
    </location>
</feature>
<keyword evidence="9" id="KW-1185">Reference proteome</keyword>
<dbReference type="GO" id="GO:0008233">
    <property type="term" value="F:peptidase activity"/>
    <property type="evidence" value="ECO:0007669"/>
    <property type="project" value="UniProtKB-KW"/>
</dbReference>
<feature type="transmembrane region" description="Helical" evidence="7">
    <location>
        <begin position="104"/>
        <end position="127"/>
    </location>
</feature>
<evidence type="ECO:0000256" key="5">
    <source>
        <dbReference type="ARBA" id="ARBA00022989"/>
    </source>
</evidence>
<feature type="transmembrane region" description="Helical" evidence="7">
    <location>
        <begin position="16"/>
        <end position="38"/>
    </location>
</feature>
<feature type="transmembrane region" description="Helical" evidence="7">
    <location>
        <begin position="243"/>
        <end position="267"/>
    </location>
</feature>
<comment type="caution">
    <text evidence="8">The sequence shown here is derived from an EMBL/GenBank/DDBJ whole genome shotgun (WGS) entry which is preliminary data.</text>
</comment>
<protein>
    <submittedName>
        <fullName evidence="8">MprA protease rhombosortase-interaction domain-containing protein</fullName>
    </submittedName>
</protein>
<feature type="transmembrane region" description="Helical" evidence="7">
    <location>
        <begin position="279"/>
        <end position="297"/>
    </location>
</feature>
<keyword evidence="4 7" id="KW-0812">Transmembrane</keyword>
<comment type="subcellular location">
    <subcellularLocation>
        <location evidence="1">Cell membrane</location>
        <topology evidence="1">Multi-pass membrane protein</topology>
    </subcellularLocation>
</comment>
<dbReference type="Proteomes" id="UP001230426">
    <property type="component" value="Unassembled WGS sequence"/>
</dbReference>
<evidence type="ECO:0000313" key="8">
    <source>
        <dbReference type="EMBL" id="MDP9869260.1"/>
    </source>
</evidence>
<keyword evidence="8" id="KW-0645">Protease</keyword>
<dbReference type="InterPro" id="IPR011701">
    <property type="entry name" value="MFS"/>
</dbReference>
<dbReference type="Gene3D" id="1.20.1250.20">
    <property type="entry name" value="MFS general substrate transporter like domains"/>
    <property type="match status" value="1"/>
</dbReference>
<keyword evidence="2" id="KW-0813">Transport</keyword>
<feature type="transmembrane region" description="Helical" evidence="7">
    <location>
        <begin position="371"/>
        <end position="392"/>
    </location>
</feature>
<evidence type="ECO:0000313" key="9">
    <source>
        <dbReference type="Proteomes" id="UP001230426"/>
    </source>
</evidence>
<keyword evidence="8" id="KW-0378">Hydrolase</keyword>
<feature type="transmembrane region" description="Helical" evidence="7">
    <location>
        <begin position="166"/>
        <end position="190"/>
    </location>
</feature>
<evidence type="ECO:0000256" key="4">
    <source>
        <dbReference type="ARBA" id="ARBA00022692"/>
    </source>
</evidence>
<organism evidence="8 9">
    <name type="scientific">Streptosporangium brasiliense</name>
    <dbReference type="NCBI Taxonomy" id="47480"/>
    <lineage>
        <taxon>Bacteria</taxon>
        <taxon>Bacillati</taxon>
        <taxon>Actinomycetota</taxon>
        <taxon>Actinomycetes</taxon>
        <taxon>Streptosporangiales</taxon>
        <taxon>Streptosporangiaceae</taxon>
        <taxon>Streptosporangium</taxon>
    </lineage>
</organism>
<feature type="transmembrane region" description="Helical" evidence="7">
    <location>
        <begin position="303"/>
        <end position="322"/>
    </location>
</feature>
<evidence type="ECO:0000256" key="7">
    <source>
        <dbReference type="SAM" id="Phobius"/>
    </source>
</evidence>
<gene>
    <name evidence="8" type="ORF">J2S55_008526</name>
</gene>
<accession>A0ABT9RLN9</accession>